<comment type="caution">
    <text evidence="4">The sequence shown here is derived from an EMBL/GenBank/DDBJ whole genome shotgun (WGS) entry which is preliminary data.</text>
</comment>
<keyword evidence="1 2" id="KW-0732">Signal</keyword>
<dbReference type="Gene3D" id="3.40.190.10">
    <property type="entry name" value="Periplasmic binding protein-like II"/>
    <property type="match status" value="1"/>
</dbReference>
<dbReference type="RefSeq" id="WP_204697260.1">
    <property type="nucleotide sequence ID" value="NZ_JAFBEC010000005.1"/>
</dbReference>
<feature type="signal peptide" evidence="2">
    <location>
        <begin position="1"/>
        <end position="20"/>
    </location>
</feature>
<dbReference type="InterPro" id="IPR030678">
    <property type="entry name" value="Peptide/Ni-bd"/>
</dbReference>
<evidence type="ECO:0000259" key="3">
    <source>
        <dbReference type="Pfam" id="PF00496"/>
    </source>
</evidence>
<feature type="chain" id="PRO_5045995237" evidence="2">
    <location>
        <begin position="21"/>
        <end position="520"/>
    </location>
</feature>
<dbReference type="InterPro" id="IPR039424">
    <property type="entry name" value="SBP_5"/>
</dbReference>
<accession>A0ABS2PBN9</accession>
<dbReference type="PANTHER" id="PTHR30290:SF38">
    <property type="entry name" value="D,D-DIPEPTIDE-BINDING PERIPLASMIC PROTEIN DDPA-RELATED"/>
    <property type="match status" value="1"/>
</dbReference>
<evidence type="ECO:0000313" key="4">
    <source>
        <dbReference type="EMBL" id="MBM7632824.1"/>
    </source>
</evidence>
<dbReference type="PROSITE" id="PS51257">
    <property type="entry name" value="PROKAR_LIPOPROTEIN"/>
    <property type="match status" value="1"/>
</dbReference>
<dbReference type="Pfam" id="PF00496">
    <property type="entry name" value="SBP_bac_5"/>
    <property type="match status" value="1"/>
</dbReference>
<evidence type="ECO:0000256" key="1">
    <source>
        <dbReference type="ARBA" id="ARBA00022729"/>
    </source>
</evidence>
<dbReference type="EMBL" id="JAFBEC010000005">
    <property type="protein sequence ID" value="MBM7632824.1"/>
    <property type="molecule type" value="Genomic_DNA"/>
</dbReference>
<dbReference type="PIRSF" id="PIRSF002741">
    <property type="entry name" value="MppA"/>
    <property type="match status" value="1"/>
</dbReference>
<reference evidence="4 5" key="1">
    <citation type="submission" date="2021-01" db="EMBL/GenBank/DDBJ databases">
        <title>Genomic Encyclopedia of Type Strains, Phase IV (KMG-IV): sequencing the most valuable type-strain genomes for metagenomic binning, comparative biology and taxonomic classification.</title>
        <authorList>
            <person name="Goeker M."/>
        </authorList>
    </citation>
    <scope>NUCLEOTIDE SEQUENCE [LARGE SCALE GENOMIC DNA]</scope>
    <source>
        <strain evidence="4 5">DSM 25540</strain>
    </source>
</reference>
<evidence type="ECO:0000256" key="2">
    <source>
        <dbReference type="SAM" id="SignalP"/>
    </source>
</evidence>
<dbReference type="SUPFAM" id="SSF53850">
    <property type="entry name" value="Periplasmic binding protein-like II"/>
    <property type="match status" value="1"/>
</dbReference>
<feature type="domain" description="Solute-binding protein family 5" evidence="3">
    <location>
        <begin position="84"/>
        <end position="443"/>
    </location>
</feature>
<dbReference type="PANTHER" id="PTHR30290">
    <property type="entry name" value="PERIPLASMIC BINDING COMPONENT OF ABC TRANSPORTER"/>
    <property type="match status" value="1"/>
</dbReference>
<evidence type="ECO:0000313" key="5">
    <source>
        <dbReference type="Proteomes" id="UP000741863"/>
    </source>
</evidence>
<organism evidence="4 5">
    <name type="scientific">Geomicrobium sediminis</name>
    <dbReference type="NCBI Taxonomy" id="1347788"/>
    <lineage>
        <taxon>Bacteria</taxon>
        <taxon>Bacillati</taxon>
        <taxon>Bacillota</taxon>
        <taxon>Bacilli</taxon>
        <taxon>Bacillales</taxon>
        <taxon>Geomicrobium</taxon>
    </lineage>
</organism>
<dbReference type="Proteomes" id="UP000741863">
    <property type="component" value="Unassembled WGS sequence"/>
</dbReference>
<dbReference type="CDD" id="cd08502">
    <property type="entry name" value="PBP2_NikA_DppA_OppA_like_16"/>
    <property type="match status" value="1"/>
</dbReference>
<dbReference type="InterPro" id="IPR000914">
    <property type="entry name" value="SBP_5_dom"/>
</dbReference>
<name>A0ABS2PBN9_9BACL</name>
<gene>
    <name evidence="4" type="ORF">JOD17_001918</name>
</gene>
<protein>
    <submittedName>
        <fullName evidence="4">Peptide/nickel transport system substrate-binding protein</fullName>
    </submittedName>
</protein>
<proteinExistence type="predicted"/>
<dbReference type="Gene3D" id="3.10.105.10">
    <property type="entry name" value="Dipeptide-binding Protein, Domain 3"/>
    <property type="match status" value="1"/>
</dbReference>
<sequence>MSVRKTKMTVGAIAFSLLLAGCGDSNTEESSAVEGANGSGGGTLNFGYSTQPEVLDPHFTTASATRDLVRPIYESLVTLNSNYEVIPMLAESYETSEDGKTITFSLREGVLFHNGEELTADDVVASMERWQEIANVLPDASYEATDPYTVLLHLDEPNNTALHLLADISQMAAVMPEEIAVDAPATGVTEYVGTGPYEFSNWNQDQHVHLTRFEEYTGVDEETDGMGGAKHAYLDEIYFQFVPDSQTRVAGLQTGEYDLINGLPYDNYDMFENDDSVDLRTMPSGMEVLVFNKKEGLFSDPLARQAINVALNKEPIMQAAFNHEDFYSMEPALMIEDQADWHTRAGEENFEINDPDLALSMLEEAGYDGEEIRILTSRDYDHHYNVSVVTHQQLQEMGLNATLNVVDWATLLSLREDPSQYEIFVTSLFIYAVPHQYPFLNSSWPGWTDNPGYEEYFDQIDQANDQDEALAITEQLQELFYEDVPVVNVGHYDTIDGVKTHVIDYDQLMGPILWNVQLEE</sequence>
<keyword evidence="5" id="KW-1185">Reference proteome</keyword>